<proteinExistence type="predicted"/>
<sequence length="240" mass="26816">MVCLWRSTLRLVLHFNRAYFELQAFWVERVVELGQVDRLTAWHDWTSMSALVNSDGWQAIDGAVQHGDAAEVAHRSWLALRASLGPPQHGCFWYEVEDEGRQVRLHFANREGPGALGSRRRAVRRAELASALADACKAAPHAGRLRGGSWLYHLPGYRALFPPTFLAGAVEADSRREVGQLALWGQFVRGDGGLYQPRTDRFVQACEQARQVDDLIAAFPLKKLDVVGSLDEVAAWVNQS</sequence>
<name>A0ABN2D7T3_9ACTN</name>
<keyword evidence="2" id="KW-1185">Reference proteome</keyword>
<protein>
    <submittedName>
        <fullName evidence="1">Uncharacterized protein</fullName>
    </submittedName>
</protein>
<accession>A0ABN2D7T3</accession>
<evidence type="ECO:0000313" key="1">
    <source>
        <dbReference type="EMBL" id="GAA1572154.1"/>
    </source>
</evidence>
<dbReference type="Proteomes" id="UP001500190">
    <property type="component" value="Unassembled WGS sequence"/>
</dbReference>
<reference evidence="1 2" key="1">
    <citation type="journal article" date="2019" name="Int. J. Syst. Evol. Microbiol.">
        <title>The Global Catalogue of Microorganisms (GCM) 10K type strain sequencing project: providing services to taxonomists for standard genome sequencing and annotation.</title>
        <authorList>
            <consortium name="The Broad Institute Genomics Platform"/>
            <consortium name="The Broad Institute Genome Sequencing Center for Infectious Disease"/>
            <person name="Wu L."/>
            <person name="Ma J."/>
        </authorList>
    </citation>
    <scope>NUCLEOTIDE SEQUENCE [LARGE SCALE GENOMIC DNA]</scope>
    <source>
        <strain evidence="1 2">JCM 14304</strain>
    </source>
</reference>
<gene>
    <name evidence="1" type="ORF">GCM10009742_13610</name>
</gene>
<evidence type="ECO:0000313" key="2">
    <source>
        <dbReference type="Proteomes" id="UP001500190"/>
    </source>
</evidence>
<organism evidence="1 2">
    <name type="scientific">Kribbella karoonensis</name>
    <dbReference type="NCBI Taxonomy" id="324851"/>
    <lineage>
        <taxon>Bacteria</taxon>
        <taxon>Bacillati</taxon>
        <taxon>Actinomycetota</taxon>
        <taxon>Actinomycetes</taxon>
        <taxon>Propionibacteriales</taxon>
        <taxon>Kribbellaceae</taxon>
        <taxon>Kribbella</taxon>
    </lineage>
</organism>
<dbReference type="EMBL" id="BAAAND010000002">
    <property type="protein sequence ID" value="GAA1572154.1"/>
    <property type="molecule type" value="Genomic_DNA"/>
</dbReference>
<comment type="caution">
    <text evidence="1">The sequence shown here is derived from an EMBL/GenBank/DDBJ whole genome shotgun (WGS) entry which is preliminary data.</text>
</comment>